<reference evidence="1 2" key="1">
    <citation type="journal article" date="2020" name="ISME J.">
        <title>Enrichment and physiological characterization of a novel comammox Nitrospira indicates ammonium inhibition of complete nitrification.</title>
        <authorList>
            <person name="Sakoula D."/>
            <person name="Koch H."/>
            <person name="Frank J."/>
            <person name="Jetten M.S.M."/>
            <person name="van Kessel M.A.H.J."/>
            <person name="Lucker S."/>
        </authorList>
    </citation>
    <scope>NUCLEOTIDE SEQUENCE [LARGE SCALE GENOMIC DNA]</scope>
    <source>
        <strain evidence="1">Comreactor17</strain>
    </source>
</reference>
<dbReference type="EMBL" id="CP047423">
    <property type="protein sequence ID" value="QPD06190.1"/>
    <property type="molecule type" value="Genomic_DNA"/>
</dbReference>
<protein>
    <submittedName>
        <fullName evidence="1">Uncharacterized protein</fullName>
    </submittedName>
</protein>
<sequence>MNVKGQRGLICDLVGEPPGNLKDVHIFHISFISTNSTVPIQCSARTLYRTYTAKRLNEKSIQKVLFRTSRTVRIHSIKVGYAGE</sequence>
<organism evidence="1 2">
    <name type="scientific">Candidatus Nitrospira kreftii</name>
    <dbReference type="NCBI Taxonomy" id="2652173"/>
    <lineage>
        <taxon>Bacteria</taxon>
        <taxon>Pseudomonadati</taxon>
        <taxon>Nitrospirota</taxon>
        <taxon>Nitrospiria</taxon>
        <taxon>Nitrospirales</taxon>
        <taxon>Nitrospiraceae</taxon>
        <taxon>Nitrospira</taxon>
    </lineage>
</organism>
<name>A0A7S8FI06_9BACT</name>
<proteinExistence type="predicted"/>
<evidence type="ECO:0000313" key="1">
    <source>
        <dbReference type="EMBL" id="QPD06190.1"/>
    </source>
</evidence>
<dbReference type="Proteomes" id="UP000593737">
    <property type="component" value="Chromosome"/>
</dbReference>
<dbReference type="AlphaFoldDB" id="A0A7S8FI06"/>
<evidence type="ECO:0000313" key="2">
    <source>
        <dbReference type="Proteomes" id="UP000593737"/>
    </source>
</evidence>
<accession>A0A7S8FI06</accession>
<dbReference type="KEGG" id="nkf:Nkreftii_003964"/>
<gene>
    <name evidence="1" type="ORF">Nkreftii_003964</name>
</gene>